<dbReference type="KEGG" id="lpil:LIP_0961"/>
<evidence type="ECO:0000313" key="3">
    <source>
        <dbReference type="Proteomes" id="UP000065807"/>
    </source>
</evidence>
<accession>A0A0K2SI87</accession>
<proteinExistence type="predicted"/>
<dbReference type="AlphaFoldDB" id="A0A0K2SI87"/>
<keyword evidence="3" id="KW-1185">Reference proteome</keyword>
<dbReference type="Proteomes" id="UP000065807">
    <property type="component" value="Chromosome"/>
</dbReference>
<name>A0A0K2SI87_LIMPI</name>
<sequence>MQRFILRLALAVSARNLGRIRNEPLPIPLNNRRELVGHATSPPSTISTLALALLFYRTALHRAESHVATTVSQKKLNEPSHSCQLRPSNVLPYQRRRLPVTDRVSPASYGVR</sequence>
<reference evidence="3" key="2">
    <citation type="journal article" date="2016" name="Int. J. Syst. Evol. Microbiol.">
        <title>Complete genome sequence and cell structure of Limnochorda pilosa, a Gram-negative spore-former within the phylum Firmicutes.</title>
        <authorList>
            <person name="Watanabe M."/>
            <person name="Kojima H."/>
            <person name="Fukui M."/>
        </authorList>
    </citation>
    <scope>NUCLEOTIDE SEQUENCE [LARGE SCALE GENOMIC DNA]</scope>
    <source>
        <strain evidence="3">HC45</strain>
    </source>
</reference>
<protein>
    <submittedName>
        <fullName evidence="2">Uncharacterized protein</fullName>
    </submittedName>
</protein>
<dbReference type="EMBL" id="AP014924">
    <property type="protein sequence ID" value="BAS26818.1"/>
    <property type="molecule type" value="Genomic_DNA"/>
</dbReference>
<evidence type="ECO:0000256" key="1">
    <source>
        <dbReference type="SAM" id="MobiDB-lite"/>
    </source>
</evidence>
<gene>
    <name evidence="2" type="ORF">LIP_0961</name>
</gene>
<reference evidence="3" key="1">
    <citation type="submission" date="2015-07" db="EMBL/GenBank/DDBJ databases">
        <title>Complete genome sequence and phylogenetic analysis of Limnochorda pilosa.</title>
        <authorList>
            <person name="Watanabe M."/>
            <person name="Kojima H."/>
            <person name="Fukui M."/>
        </authorList>
    </citation>
    <scope>NUCLEOTIDE SEQUENCE [LARGE SCALE GENOMIC DNA]</scope>
    <source>
        <strain evidence="3">HC45</strain>
    </source>
</reference>
<feature type="region of interest" description="Disordered" evidence="1">
    <location>
        <begin position="68"/>
        <end position="90"/>
    </location>
</feature>
<evidence type="ECO:0000313" key="2">
    <source>
        <dbReference type="EMBL" id="BAS26818.1"/>
    </source>
</evidence>
<feature type="compositionally biased region" description="Polar residues" evidence="1">
    <location>
        <begin position="68"/>
        <end position="87"/>
    </location>
</feature>
<organism evidence="2 3">
    <name type="scientific">Limnochorda pilosa</name>
    <dbReference type="NCBI Taxonomy" id="1555112"/>
    <lineage>
        <taxon>Bacteria</taxon>
        <taxon>Bacillati</taxon>
        <taxon>Bacillota</taxon>
        <taxon>Limnochordia</taxon>
        <taxon>Limnochordales</taxon>
        <taxon>Limnochordaceae</taxon>
        <taxon>Limnochorda</taxon>
    </lineage>
</organism>